<organism evidence="1 2">
    <name type="scientific">Candidatus Azambacteria bacterium GW2011_GWA2_45_90</name>
    <dbReference type="NCBI Taxonomy" id="1618614"/>
    <lineage>
        <taxon>Bacteria</taxon>
        <taxon>Candidatus Azamiibacteriota</taxon>
    </lineage>
</organism>
<dbReference type="PANTHER" id="PTHR48443">
    <property type="entry name" value="DNA-DIRECTED RNA POLYMERASE SUBUNIT BETA"/>
    <property type="match status" value="1"/>
</dbReference>
<dbReference type="AlphaFoldDB" id="A0A0G1QH98"/>
<comment type="caution">
    <text evidence="1">The sequence shown here is derived from an EMBL/GenBank/DDBJ whole genome shotgun (WGS) entry which is preliminary data.</text>
</comment>
<dbReference type="Gene3D" id="1.10.150.390">
    <property type="match status" value="1"/>
</dbReference>
<sequence>MFSRLKVIDAGDTDLNAGEAVNSLRALEENERAESEGKNPAKLESTVMSIDKVALSAAGFLSAASFQDTARVLIKTAVMGGEDKLKGLKENVIIGRLIPAGTGFRKEYVKEEEEKLAS</sequence>
<keyword evidence="1" id="KW-0804">Transcription</keyword>
<evidence type="ECO:0000313" key="1">
    <source>
        <dbReference type="EMBL" id="KKU17093.1"/>
    </source>
</evidence>
<protein>
    <submittedName>
        <fullName evidence="1">DNA-directed RNA polymerase subunit beta</fullName>
    </submittedName>
</protein>
<evidence type="ECO:0000313" key="2">
    <source>
        <dbReference type="Proteomes" id="UP000034644"/>
    </source>
</evidence>
<gene>
    <name evidence="1" type="ORF">UX27_C0041G0005</name>
</gene>
<reference evidence="1 2" key="1">
    <citation type="journal article" date="2015" name="Nature">
        <title>rRNA introns, odd ribosomes, and small enigmatic genomes across a large radiation of phyla.</title>
        <authorList>
            <person name="Brown C.T."/>
            <person name="Hug L.A."/>
            <person name="Thomas B.C."/>
            <person name="Sharon I."/>
            <person name="Castelle C.J."/>
            <person name="Singh A."/>
            <person name="Wilkins M.J."/>
            <person name="Williams K.H."/>
            <person name="Banfield J.F."/>
        </authorList>
    </citation>
    <scope>NUCLEOTIDE SEQUENCE [LARGE SCALE GENOMIC DNA]</scope>
</reference>
<dbReference type="PANTHER" id="PTHR48443:SF1">
    <property type="entry name" value="DNA-DIRECTED RNA POLYMERASE SUBUNIT BETA"/>
    <property type="match status" value="1"/>
</dbReference>
<dbReference type="SUPFAM" id="SSF64484">
    <property type="entry name" value="beta and beta-prime subunits of DNA dependent RNA-polymerase"/>
    <property type="match status" value="1"/>
</dbReference>
<dbReference type="Proteomes" id="UP000034644">
    <property type="component" value="Unassembled WGS sequence"/>
</dbReference>
<dbReference type="EMBL" id="LCLO01000041">
    <property type="protein sequence ID" value="KKU17093.1"/>
    <property type="molecule type" value="Genomic_DNA"/>
</dbReference>
<proteinExistence type="predicted"/>
<accession>A0A0G1QH98</accession>
<keyword evidence="1" id="KW-0240">DNA-directed RNA polymerase</keyword>
<dbReference type="Gene3D" id="3.30.60.280">
    <property type="match status" value="1"/>
</dbReference>
<name>A0A0G1QH98_9BACT</name>
<dbReference type="GO" id="GO:0000428">
    <property type="term" value="C:DNA-directed RNA polymerase complex"/>
    <property type="evidence" value="ECO:0007669"/>
    <property type="project" value="UniProtKB-KW"/>
</dbReference>
<dbReference type="PATRIC" id="fig|1618614.3.peg.499"/>